<dbReference type="InterPro" id="IPR036147">
    <property type="entry name" value="Anti-sigma_E_RseA_N_sf"/>
</dbReference>
<comment type="caution">
    <text evidence="3">The sequence shown here is derived from an EMBL/GenBank/DDBJ whole genome shotgun (WGS) entry which is preliminary data.</text>
</comment>
<dbReference type="CDD" id="cd16328">
    <property type="entry name" value="RseA_N"/>
    <property type="match status" value="1"/>
</dbReference>
<dbReference type="STRING" id="702114.A1355_22675"/>
<dbReference type="InterPro" id="IPR005572">
    <property type="entry name" value="Anti-sigma_E_RseA_N"/>
</dbReference>
<dbReference type="GO" id="GO:0016989">
    <property type="term" value="F:sigma factor antagonist activity"/>
    <property type="evidence" value="ECO:0007669"/>
    <property type="project" value="InterPro"/>
</dbReference>
<dbReference type="InterPro" id="IPR052383">
    <property type="entry name" value="Anti-sigma-E_RseA-like"/>
</dbReference>
<dbReference type="RefSeq" id="WP_064026607.1">
    <property type="nucleotide sequence ID" value="NZ_LUUK01000083.1"/>
</dbReference>
<name>A0A177NW25_9GAMM</name>
<dbReference type="OrthoDB" id="5573685at2"/>
<gene>
    <name evidence="3" type="ORF">A1355_22675</name>
</gene>
<feature type="domain" description="Anti sigma-E protein RseA N-terminal" evidence="2">
    <location>
        <begin position="6"/>
        <end position="80"/>
    </location>
</feature>
<dbReference type="Gene3D" id="1.10.10.880">
    <property type="entry name" value="Anti sigma-E protein RseA, N-terminal domain"/>
    <property type="match status" value="1"/>
</dbReference>
<dbReference type="SUPFAM" id="SSF89069">
    <property type="entry name" value="N-terminal, cytoplasmic domain of anti-sigmaE factor RseA"/>
    <property type="match status" value="1"/>
</dbReference>
<dbReference type="EMBL" id="LUUK01000083">
    <property type="protein sequence ID" value="OAI22131.1"/>
    <property type="molecule type" value="Genomic_DNA"/>
</dbReference>
<protein>
    <recommendedName>
        <fullName evidence="2">Anti sigma-E protein RseA N-terminal domain-containing protein</fullName>
    </recommendedName>
</protein>
<dbReference type="Proteomes" id="UP000077628">
    <property type="component" value="Unassembled WGS sequence"/>
</dbReference>
<evidence type="ECO:0000313" key="3">
    <source>
        <dbReference type="EMBL" id="OAI22131.1"/>
    </source>
</evidence>
<evidence type="ECO:0000256" key="1">
    <source>
        <dbReference type="SAM" id="Phobius"/>
    </source>
</evidence>
<dbReference type="Pfam" id="PF03872">
    <property type="entry name" value="RseA_N"/>
    <property type="match status" value="1"/>
</dbReference>
<evidence type="ECO:0000259" key="2">
    <source>
        <dbReference type="Pfam" id="PF03872"/>
    </source>
</evidence>
<dbReference type="PANTHER" id="PTHR38104:SF1">
    <property type="entry name" value="ANTI-SIGMA-E FACTOR RSEA"/>
    <property type="match status" value="1"/>
</dbReference>
<evidence type="ECO:0000313" key="4">
    <source>
        <dbReference type="Proteomes" id="UP000077628"/>
    </source>
</evidence>
<organism evidence="3 4">
    <name type="scientific">Methylomonas koyamae</name>
    <dbReference type="NCBI Taxonomy" id="702114"/>
    <lineage>
        <taxon>Bacteria</taxon>
        <taxon>Pseudomonadati</taxon>
        <taxon>Pseudomonadota</taxon>
        <taxon>Gammaproteobacteria</taxon>
        <taxon>Methylococcales</taxon>
        <taxon>Methylococcaceae</taxon>
        <taxon>Methylomonas</taxon>
    </lineage>
</organism>
<keyword evidence="1" id="KW-0812">Transmembrane</keyword>
<feature type="transmembrane region" description="Helical" evidence="1">
    <location>
        <begin position="89"/>
        <end position="108"/>
    </location>
</feature>
<dbReference type="PANTHER" id="PTHR38104">
    <property type="match status" value="1"/>
</dbReference>
<keyword evidence="1" id="KW-0472">Membrane</keyword>
<accession>A0A177NW25</accession>
<keyword evidence="1" id="KW-1133">Transmembrane helix</keyword>
<reference evidence="4" key="1">
    <citation type="submission" date="2016-03" db="EMBL/GenBank/DDBJ databases">
        <authorList>
            <person name="Heylen K."/>
            <person name="De Vos P."/>
            <person name="Vekeman B."/>
        </authorList>
    </citation>
    <scope>NUCLEOTIDE SEQUENCE [LARGE SCALE GENOMIC DNA]</scope>
    <source>
        <strain evidence="4">R-45383</strain>
    </source>
</reference>
<sequence length="167" mass="19231">MQDQLNEKISQLVDDDLANGEALRLLQRLRHDDELGAKLRHYQIIGEAFRSDECIVLRKDFADRIHSEIRAEPIYLLPRKKPVLNWRKASLAIAASVVLAVVWMASYMNSNQPAKFGGVETIAQRQIPAGEMHARFKEYLQAHDNSLYVNSEPRQQPYTRVVGYQQE</sequence>
<proteinExistence type="predicted"/>
<keyword evidence="4" id="KW-1185">Reference proteome</keyword>
<dbReference type="AlphaFoldDB" id="A0A177NW25"/>